<dbReference type="Pfam" id="PF00067">
    <property type="entry name" value="p450"/>
    <property type="match status" value="1"/>
</dbReference>
<reference evidence="16 17" key="1">
    <citation type="journal article" date="2015" name="Sci. Rep.">
        <title>Chromosome-level genome map provides insights into diverse defense mechanisms in the medicinal fungus Ganoderma sinense.</title>
        <authorList>
            <person name="Zhu Y."/>
            <person name="Xu J."/>
            <person name="Sun C."/>
            <person name="Zhou S."/>
            <person name="Xu H."/>
            <person name="Nelson D.R."/>
            <person name="Qian J."/>
            <person name="Song J."/>
            <person name="Luo H."/>
            <person name="Xiang L."/>
            <person name="Li Y."/>
            <person name="Xu Z."/>
            <person name="Ji A."/>
            <person name="Wang L."/>
            <person name="Lu S."/>
            <person name="Hayward A."/>
            <person name="Sun W."/>
            <person name="Li X."/>
            <person name="Schwartz D.C."/>
            <person name="Wang Y."/>
            <person name="Chen S."/>
        </authorList>
    </citation>
    <scope>NUCLEOTIDE SEQUENCE [LARGE SCALE GENOMIC DNA]</scope>
    <source>
        <strain evidence="16 17">ZZ0214-1</strain>
    </source>
</reference>
<sequence>MTTTQATNLLFPVQVVVSVTTVLYLLSIARWRARSRGLPLPPGPRRLPIVGNMFNTPRSRQWIGYRDLSRELGDILHFQVLGQSVVVLGSADAILEYLDKRSANTSDRPQSPMLELTGTDSALGFLPYGPRWRRQRRTFWQHFHQDAVKEYRPTHRAVTSIFLEMLLENPSRLVQLIRFNFASTILKVVYDINVKDENDVYVEISEEAVVGVTEGLVPGKFLVEFLPFLRYIPPWFPGASSRRLWAKWRAAADRLQNVPFEHAKAKLESGEATPSVTAKLLTRMAQLGASSSEDEDVIKKVGAVAFAAGTDTKVLCSLLGMFLGVSLHPEVLRKAHAELDAAIGPHRLPDFADKDSLPYVNAIIKESIRWHSALPVGLPHANMADDEFRGYFIPAGTILIANTWACMHDPEAYEDPDVFRPERFIRDGRLDPSVRDPAAFIFGYGRRICPGRYFAEDAVFISVACALHVFNIGPPRGDDGRPIKIEHVQSNTLASYPEDCRCTITPRSAAAEALIRASAADERSQLKD</sequence>
<evidence type="ECO:0000256" key="4">
    <source>
        <dbReference type="ARBA" id="ARBA00010617"/>
    </source>
</evidence>
<dbReference type="Gene3D" id="1.10.630.10">
    <property type="entry name" value="Cytochrome P450"/>
    <property type="match status" value="1"/>
</dbReference>
<evidence type="ECO:0000256" key="15">
    <source>
        <dbReference type="SAM" id="Phobius"/>
    </source>
</evidence>
<comment type="similarity">
    <text evidence="4 14">Belongs to the cytochrome P450 family.</text>
</comment>
<dbReference type="InterPro" id="IPR036396">
    <property type="entry name" value="Cyt_P450_sf"/>
</dbReference>
<evidence type="ECO:0000256" key="11">
    <source>
        <dbReference type="ARBA" id="ARBA00023033"/>
    </source>
</evidence>
<evidence type="ECO:0000256" key="8">
    <source>
        <dbReference type="ARBA" id="ARBA00022989"/>
    </source>
</evidence>
<organism evidence="16 17">
    <name type="scientific">Ganoderma sinense ZZ0214-1</name>
    <dbReference type="NCBI Taxonomy" id="1077348"/>
    <lineage>
        <taxon>Eukaryota</taxon>
        <taxon>Fungi</taxon>
        <taxon>Dikarya</taxon>
        <taxon>Basidiomycota</taxon>
        <taxon>Agaricomycotina</taxon>
        <taxon>Agaricomycetes</taxon>
        <taxon>Polyporales</taxon>
        <taxon>Polyporaceae</taxon>
        <taxon>Ganoderma</taxon>
    </lineage>
</organism>
<dbReference type="GO" id="GO:0004497">
    <property type="term" value="F:monooxygenase activity"/>
    <property type="evidence" value="ECO:0007669"/>
    <property type="project" value="UniProtKB-KW"/>
</dbReference>
<keyword evidence="11 14" id="KW-0503">Monooxygenase</keyword>
<dbReference type="EMBL" id="AYKW01000023">
    <property type="protein sequence ID" value="PIL29427.1"/>
    <property type="molecule type" value="Genomic_DNA"/>
</dbReference>
<feature type="binding site" description="axial binding residue" evidence="13">
    <location>
        <position position="449"/>
    </location>
    <ligand>
        <name>heme</name>
        <dbReference type="ChEBI" id="CHEBI:30413"/>
    </ligand>
    <ligandPart>
        <name>Fe</name>
        <dbReference type="ChEBI" id="CHEBI:18248"/>
    </ligandPart>
</feature>
<dbReference type="GO" id="GO:0005506">
    <property type="term" value="F:iron ion binding"/>
    <property type="evidence" value="ECO:0007669"/>
    <property type="project" value="InterPro"/>
</dbReference>
<dbReference type="SUPFAM" id="SSF48264">
    <property type="entry name" value="Cytochrome P450"/>
    <property type="match status" value="1"/>
</dbReference>
<proteinExistence type="inferred from homology"/>
<keyword evidence="5 13" id="KW-0349">Heme</keyword>
<dbReference type="InterPro" id="IPR001128">
    <property type="entry name" value="Cyt_P450"/>
</dbReference>
<dbReference type="GO" id="GO:0020037">
    <property type="term" value="F:heme binding"/>
    <property type="evidence" value="ECO:0007669"/>
    <property type="project" value="InterPro"/>
</dbReference>
<evidence type="ECO:0000256" key="14">
    <source>
        <dbReference type="RuleBase" id="RU000461"/>
    </source>
</evidence>
<comment type="caution">
    <text evidence="16">The sequence shown here is derived from an EMBL/GenBank/DDBJ whole genome shotgun (WGS) entry which is preliminary data.</text>
</comment>
<dbReference type="OrthoDB" id="2789670at2759"/>
<dbReference type="PRINTS" id="PR00463">
    <property type="entry name" value="EP450I"/>
</dbReference>
<evidence type="ECO:0000256" key="2">
    <source>
        <dbReference type="ARBA" id="ARBA00004167"/>
    </source>
</evidence>
<comment type="subcellular location">
    <subcellularLocation>
        <location evidence="2">Membrane</location>
        <topology evidence="2">Single-pass membrane protein</topology>
    </subcellularLocation>
</comment>
<evidence type="ECO:0000256" key="7">
    <source>
        <dbReference type="ARBA" id="ARBA00022723"/>
    </source>
</evidence>
<dbReference type="Proteomes" id="UP000230002">
    <property type="component" value="Unassembled WGS sequence"/>
</dbReference>
<dbReference type="GO" id="GO:0016705">
    <property type="term" value="F:oxidoreductase activity, acting on paired donors, with incorporation or reduction of molecular oxygen"/>
    <property type="evidence" value="ECO:0007669"/>
    <property type="project" value="InterPro"/>
</dbReference>
<evidence type="ECO:0000256" key="9">
    <source>
        <dbReference type="ARBA" id="ARBA00023002"/>
    </source>
</evidence>
<accession>A0A2G8S6S7</accession>
<keyword evidence="7 13" id="KW-0479">Metal-binding</keyword>
<comment type="pathway">
    <text evidence="3">Secondary metabolite biosynthesis.</text>
</comment>
<name>A0A2G8S6S7_9APHY</name>
<dbReference type="InterPro" id="IPR002401">
    <property type="entry name" value="Cyt_P450_E_grp-I"/>
</dbReference>
<dbReference type="GO" id="GO:0016020">
    <property type="term" value="C:membrane"/>
    <property type="evidence" value="ECO:0007669"/>
    <property type="project" value="UniProtKB-SubCell"/>
</dbReference>
<feature type="transmembrane region" description="Helical" evidence="15">
    <location>
        <begin position="6"/>
        <end position="26"/>
    </location>
</feature>
<evidence type="ECO:0000256" key="5">
    <source>
        <dbReference type="ARBA" id="ARBA00022617"/>
    </source>
</evidence>
<evidence type="ECO:0000313" key="17">
    <source>
        <dbReference type="Proteomes" id="UP000230002"/>
    </source>
</evidence>
<dbReference type="PRINTS" id="PR00385">
    <property type="entry name" value="P450"/>
</dbReference>
<dbReference type="InterPro" id="IPR050364">
    <property type="entry name" value="Cytochrome_P450_fung"/>
</dbReference>
<evidence type="ECO:0000256" key="6">
    <source>
        <dbReference type="ARBA" id="ARBA00022692"/>
    </source>
</evidence>
<dbReference type="PROSITE" id="PS00086">
    <property type="entry name" value="CYTOCHROME_P450"/>
    <property type="match status" value="1"/>
</dbReference>
<dbReference type="CDD" id="cd11065">
    <property type="entry name" value="CYP64-like"/>
    <property type="match status" value="1"/>
</dbReference>
<dbReference type="AlphaFoldDB" id="A0A2G8S6S7"/>
<keyword evidence="10 13" id="KW-0408">Iron</keyword>
<keyword evidence="6 15" id="KW-0812">Transmembrane</keyword>
<evidence type="ECO:0000256" key="10">
    <source>
        <dbReference type="ARBA" id="ARBA00023004"/>
    </source>
</evidence>
<dbReference type="STRING" id="1077348.A0A2G8S6S7"/>
<dbReference type="PANTHER" id="PTHR46300">
    <property type="entry name" value="P450, PUTATIVE (EUROFUNG)-RELATED-RELATED"/>
    <property type="match status" value="1"/>
</dbReference>
<gene>
    <name evidence="16" type="ORF">GSI_15685</name>
</gene>
<keyword evidence="12 15" id="KW-0472">Membrane</keyword>
<keyword evidence="8 15" id="KW-1133">Transmembrane helix</keyword>
<evidence type="ECO:0000313" key="16">
    <source>
        <dbReference type="EMBL" id="PIL29427.1"/>
    </source>
</evidence>
<keyword evidence="9 14" id="KW-0560">Oxidoreductase</keyword>
<protein>
    <submittedName>
        <fullName evidence="16">Cytochrome P450</fullName>
    </submittedName>
</protein>
<keyword evidence="17" id="KW-1185">Reference proteome</keyword>
<evidence type="ECO:0000256" key="12">
    <source>
        <dbReference type="ARBA" id="ARBA00023136"/>
    </source>
</evidence>
<comment type="cofactor">
    <cofactor evidence="1 13">
        <name>heme</name>
        <dbReference type="ChEBI" id="CHEBI:30413"/>
    </cofactor>
</comment>
<evidence type="ECO:0000256" key="3">
    <source>
        <dbReference type="ARBA" id="ARBA00005179"/>
    </source>
</evidence>
<evidence type="ECO:0000256" key="1">
    <source>
        <dbReference type="ARBA" id="ARBA00001971"/>
    </source>
</evidence>
<dbReference type="InterPro" id="IPR017972">
    <property type="entry name" value="Cyt_P450_CS"/>
</dbReference>
<evidence type="ECO:0000256" key="13">
    <source>
        <dbReference type="PIRSR" id="PIRSR602401-1"/>
    </source>
</evidence>
<dbReference type="PANTHER" id="PTHR46300:SF7">
    <property type="entry name" value="P450, PUTATIVE (EUROFUNG)-RELATED"/>
    <property type="match status" value="1"/>
</dbReference>